<dbReference type="EMBL" id="JACHBQ010000001">
    <property type="protein sequence ID" value="MBB5643486.1"/>
    <property type="molecule type" value="Genomic_DNA"/>
</dbReference>
<proteinExistence type="predicted"/>
<dbReference type="GO" id="GO:0000160">
    <property type="term" value="P:phosphorelay signal transduction system"/>
    <property type="evidence" value="ECO:0007669"/>
    <property type="project" value="InterPro"/>
</dbReference>
<dbReference type="AlphaFoldDB" id="A0A7W9A0D7"/>
<dbReference type="RefSeq" id="WP_268871384.1">
    <property type="nucleotide sequence ID" value="NZ_JACHBQ010000001.1"/>
</dbReference>
<sequence length="43" mass="4703">MRVLLVEDDRSVADGIIDGLTYANIECRRVATGAACLDAMLEY</sequence>
<dbReference type="InterPro" id="IPR011006">
    <property type="entry name" value="CheY-like_superfamily"/>
</dbReference>
<evidence type="ECO:0000256" key="1">
    <source>
        <dbReference type="PROSITE-ProRule" id="PRU00169"/>
    </source>
</evidence>
<dbReference type="InterPro" id="IPR001789">
    <property type="entry name" value="Sig_transdc_resp-reg_receiver"/>
</dbReference>
<evidence type="ECO:0000313" key="4">
    <source>
        <dbReference type="Proteomes" id="UP000561726"/>
    </source>
</evidence>
<accession>A0A7W9A0D7</accession>
<organism evidence="3 4">
    <name type="scientific">Cryobacterium roopkundense</name>
    <dbReference type="NCBI Taxonomy" id="1001240"/>
    <lineage>
        <taxon>Bacteria</taxon>
        <taxon>Bacillati</taxon>
        <taxon>Actinomycetota</taxon>
        <taxon>Actinomycetes</taxon>
        <taxon>Micrococcales</taxon>
        <taxon>Microbacteriaceae</taxon>
        <taxon>Cryobacterium</taxon>
    </lineage>
</organism>
<comment type="caution">
    <text evidence="3">The sequence shown here is derived from an EMBL/GenBank/DDBJ whole genome shotgun (WGS) entry which is preliminary data.</text>
</comment>
<protein>
    <submittedName>
        <fullName evidence="3">DNA-binding response OmpR family regulator</fullName>
    </submittedName>
</protein>
<dbReference type="PROSITE" id="PS50110">
    <property type="entry name" value="RESPONSE_REGULATORY"/>
    <property type="match status" value="1"/>
</dbReference>
<comment type="caution">
    <text evidence="1">Lacks conserved residue(s) required for the propagation of feature annotation.</text>
</comment>
<gene>
    <name evidence="3" type="ORF">BJ997_004034</name>
</gene>
<feature type="domain" description="Response regulatory" evidence="2">
    <location>
        <begin position="2"/>
        <end position="43"/>
    </location>
</feature>
<reference evidence="3 4" key="1">
    <citation type="submission" date="2020-08" db="EMBL/GenBank/DDBJ databases">
        <title>Sequencing the genomes of 1000 actinobacteria strains.</title>
        <authorList>
            <person name="Klenk H.-P."/>
        </authorList>
    </citation>
    <scope>NUCLEOTIDE SEQUENCE [LARGE SCALE GENOMIC DNA]</scope>
    <source>
        <strain evidence="3 4">DSM 21065</strain>
    </source>
</reference>
<name>A0A7W9A0D7_9MICO</name>
<evidence type="ECO:0000313" key="3">
    <source>
        <dbReference type="EMBL" id="MBB5643486.1"/>
    </source>
</evidence>
<keyword evidence="3" id="KW-0238">DNA-binding</keyword>
<evidence type="ECO:0000259" key="2">
    <source>
        <dbReference type="PROSITE" id="PS50110"/>
    </source>
</evidence>
<dbReference type="Proteomes" id="UP000561726">
    <property type="component" value="Unassembled WGS sequence"/>
</dbReference>
<dbReference type="GO" id="GO:0003677">
    <property type="term" value="F:DNA binding"/>
    <property type="evidence" value="ECO:0007669"/>
    <property type="project" value="UniProtKB-KW"/>
</dbReference>
<dbReference type="SUPFAM" id="SSF52172">
    <property type="entry name" value="CheY-like"/>
    <property type="match status" value="1"/>
</dbReference>